<feature type="region of interest" description="Disordered" evidence="3">
    <location>
        <begin position="96"/>
        <end position="118"/>
    </location>
</feature>
<evidence type="ECO:0000259" key="4">
    <source>
        <dbReference type="PROSITE" id="PS50071"/>
    </source>
</evidence>
<proteinExistence type="predicted"/>
<evidence type="ECO:0000256" key="3">
    <source>
        <dbReference type="SAM" id="MobiDB-lite"/>
    </source>
</evidence>
<comment type="subcellular location">
    <subcellularLocation>
        <location evidence="1 2">Nucleus</location>
    </subcellularLocation>
</comment>
<feature type="domain" description="Homeobox" evidence="4">
    <location>
        <begin position="255"/>
        <end position="315"/>
    </location>
</feature>
<feature type="region of interest" description="Disordered" evidence="3">
    <location>
        <begin position="308"/>
        <end position="334"/>
    </location>
</feature>
<keyword evidence="6" id="KW-1185">Reference proteome</keyword>
<dbReference type="Proteomes" id="UP000193642">
    <property type="component" value="Unassembled WGS sequence"/>
</dbReference>
<organism evidence="5 6">
    <name type="scientific">Rhizoclosmatium globosum</name>
    <dbReference type="NCBI Taxonomy" id="329046"/>
    <lineage>
        <taxon>Eukaryota</taxon>
        <taxon>Fungi</taxon>
        <taxon>Fungi incertae sedis</taxon>
        <taxon>Chytridiomycota</taxon>
        <taxon>Chytridiomycota incertae sedis</taxon>
        <taxon>Chytridiomycetes</taxon>
        <taxon>Chytridiales</taxon>
        <taxon>Chytriomycetaceae</taxon>
        <taxon>Rhizoclosmatium</taxon>
    </lineage>
</organism>
<dbReference type="CDD" id="cd00086">
    <property type="entry name" value="homeodomain"/>
    <property type="match status" value="1"/>
</dbReference>
<evidence type="ECO:0000313" key="6">
    <source>
        <dbReference type="Proteomes" id="UP000193642"/>
    </source>
</evidence>
<dbReference type="Pfam" id="PF00046">
    <property type="entry name" value="Homeodomain"/>
    <property type="match status" value="1"/>
</dbReference>
<accession>A0A1Y2C8W4</accession>
<dbReference type="InterPro" id="IPR009057">
    <property type="entry name" value="Homeodomain-like_sf"/>
</dbReference>
<keyword evidence="1 2" id="KW-0238">DNA-binding</keyword>
<dbReference type="AlphaFoldDB" id="A0A1Y2C8W4"/>
<evidence type="ECO:0000256" key="1">
    <source>
        <dbReference type="PROSITE-ProRule" id="PRU00108"/>
    </source>
</evidence>
<keyword evidence="1 2" id="KW-0371">Homeobox</keyword>
<dbReference type="SUPFAM" id="SSF46689">
    <property type="entry name" value="Homeodomain-like"/>
    <property type="match status" value="1"/>
</dbReference>
<dbReference type="SMART" id="SM00389">
    <property type="entry name" value="HOX"/>
    <property type="match status" value="1"/>
</dbReference>
<evidence type="ECO:0000313" key="5">
    <source>
        <dbReference type="EMBL" id="ORY43357.1"/>
    </source>
</evidence>
<comment type="caution">
    <text evidence="5">The sequence shown here is derived from an EMBL/GenBank/DDBJ whole genome shotgun (WGS) entry which is preliminary data.</text>
</comment>
<dbReference type="Gene3D" id="1.10.10.60">
    <property type="entry name" value="Homeodomain-like"/>
    <property type="match status" value="1"/>
</dbReference>
<keyword evidence="1 2" id="KW-0539">Nucleus</keyword>
<dbReference type="OrthoDB" id="6159439at2759"/>
<name>A0A1Y2C8W4_9FUNG</name>
<reference evidence="5 6" key="1">
    <citation type="submission" date="2016-07" db="EMBL/GenBank/DDBJ databases">
        <title>Pervasive Adenine N6-methylation of Active Genes in Fungi.</title>
        <authorList>
            <consortium name="DOE Joint Genome Institute"/>
            <person name="Mondo S.J."/>
            <person name="Dannebaum R.O."/>
            <person name="Kuo R.C."/>
            <person name="Labutti K."/>
            <person name="Haridas S."/>
            <person name="Kuo A."/>
            <person name="Salamov A."/>
            <person name="Ahrendt S.R."/>
            <person name="Lipzen A."/>
            <person name="Sullivan W."/>
            <person name="Andreopoulos W.B."/>
            <person name="Clum A."/>
            <person name="Lindquist E."/>
            <person name="Daum C."/>
            <person name="Ramamoorthy G.K."/>
            <person name="Gryganskyi A."/>
            <person name="Culley D."/>
            <person name="Magnuson J.K."/>
            <person name="James T.Y."/>
            <person name="O'Malley M.A."/>
            <person name="Stajich J.E."/>
            <person name="Spatafora J.W."/>
            <person name="Visel A."/>
            <person name="Grigoriev I.V."/>
        </authorList>
    </citation>
    <scope>NUCLEOTIDE SEQUENCE [LARGE SCALE GENOMIC DNA]</scope>
    <source>
        <strain evidence="5 6">JEL800</strain>
    </source>
</reference>
<evidence type="ECO:0000256" key="2">
    <source>
        <dbReference type="RuleBase" id="RU000682"/>
    </source>
</evidence>
<feature type="DNA-binding region" description="Homeobox" evidence="1">
    <location>
        <begin position="257"/>
        <end position="316"/>
    </location>
</feature>
<feature type="region of interest" description="Disordered" evidence="3">
    <location>
        <begin position="242"/>
        <end position="265"/>
    </location>
</feature>
<dbReference type="InterPro" id="IPR001356">
    <property type="entry name" value="HD"/>
</dbReference>
<gene>
    <name evidence="5" type="ORF">BCR33DRAFT_717585</name>
</gene>
<dbReference type="GO" id="GO:0005634">
    <property type="term" value="C:nucleus"/>
    <property type="evidence" value="ECO:0007669"/>
    <property type="project" value="UniProtKB-SubCell"/>
</dbReference>
<protein>
    <recommendedName>
        <fullName evidence="4">Homeobox domain-containing protein</fullName>
    </recommendedName>
</protein>
<sequence length="334" mass="36577">MPFRSTHFPLMKQTQLQESCDAYSALKFLYSFQEKTGLERSGCSTVKKTANELSTSANVSTTEIPSLMHQWLLTPPTPLPIRESIGQFDSSEASLSTATEAVLKREPEPRCTAPATGHSGGTFYGHLPSNDIPSVSASPATSPATVNYASFWAANTSLPLGYMGIPGAAMDSTGCNNNSSNNTALEEALSFALAFSSLPAASLPVLPALYPSNTLTTNLTPFTSPLSSPCMQAMDPIHFENNCSAGDKTQQADGHDTKPKRHNLPKAQFEWLKQRYLETPRPSRQQTREWSKLLGMEQRAVRVWFENKRAVAKRQEERKRRGGVGRRDSGSSEE</sequence>
<dbReference type="EMBL" id="MCGO01000025">
    <property type="protein sequence ID" value="ORY43357.1"/>
    <property type="molecule type" value="Genomic_DNA"/>
</dbReference>
<dbReference type="PROSITE" id="PS50071">
    <property type="entry name" value="HOMEOBOX_2"/>
    <property type="match status" value="1"/>
</dbReference>
<feature type="compositionally biased region" description="Polar residues" evidence="3">
    <location>
        <begin position="242"/>
        <end position="252"/>
    </location>
</feature>
<dbReference type="GO" id="GO:0003677">
    <property type="term" value="F:DNA binding"/>
    <property type="evidence" value="ECO:0007669"/>
    <property type="project" value="UniProtKB-UniRule"/>
</dbReference>